<dbReference type="OrthoDB" id="5953220at2759"/>
<evidence type="ECO:0000313" key="3">
    <source>
        <dbReference type="Proteomes" id="UP000225706"/>
    </source>
</evidence>
<evidence type="ECO:0000313" key="2">
    <source>
        <dbReference type="EMBL" id="PFX29464.1"/>
    </source>
</evidence>
<proteinExistence type="predicted"/>
<dbReference type="SUPFAM" id="SSF57903">
    <property type="entry name" value="FYVE/PHD zinc finger"/>
    <property type="match status" value="1"/>
</dbReference>
<dbReference type="Proteomes" id="UP000225706">
    <property type="component" value="Unassembled WGS sequence"/>
</dbReference>
<feature type="compositionally biased region" description="Acidic residues" evidence="1">
    <location>
        <begin position="110"/>
        <end position="123"/>
    </location>
</feature>
<dbReference type="EMBL" id="LSMT01000065">
    <property type="protein sequence ID" value="PFX29464.1"/>
    <property type="molecule type" value="Genomic_DNA"/>
</dbReference>
<evidence type="ECO:0000256" key="1">
    <source>
        <dbReference type="SAM" id="MobiDB-lite"/>
    </source>
</evidence>
<dbReference type="InterPro" id="IPR011011">
    <property type="entry name" value="Znf_FYVE_PHD"/>
</dbReference>
<keyword evidence="3" id="KW-1185">Reference proteome</keyword>
<gene>
    <name evidence="2" type="ORF">AWC38_SpisGene5760</name>
</gene>
<organism evidence="2 3">
    <name type="scientific">Stylophora pistillata</name>
    <name type="common">Smooth cauliflower coral</name>
    <dbReference type="NCBI Taxonomy" id="50429"/>
    <lineage>
        <taxon>Eukaryota</taxon>
        <taxon>Metazoa</taxon>
        <taxon>Cnidaria</taxon>
        <taxon>Anthozoa</taxon>
        <taxon>Hexacorallia</taxon>
        <taxon>Scleractinia</taxon>
        <taxon>Astrocoeniina</taxon>
        <taxon>Pocilloporidae</taxon>
        <taxon>Stylophora</taxon>
    </lineage>
</organism>
<accession>A0A2B4SFL1</accession>
<reference evidence="3" key="1">
    <citation type="journal article" date="2017" name="bioRxiv">
        <title>Comparative analysis of the genomes of Stylophora pistillata and Acropora digitifera provides evidence for extensive differences between species of corals.</title>
        <authorList>
            <person name="Voolstra C.R."/>
            <person name="Li Y."/>
            <person name="Liew Y.J."/>
            <person name="Baumgarten S."/>
            <person name="Zoccola D."/>
            <person name="Flot J.-F."/>
            <person name="Tambutte S."/>
            <person name="Allemand D."/>
            <person name="Aranda M."/>
        </authorList>
    </citation>
    <scope>NUCLEOTIDE SEQUENCE [LARGE SCALE GENOMIC DNA]</scope>
</reference>
<comment type="caution">
    <text evidence="2">The sequence shown here is derived from an EMBL/GenBank/DDBJ whole genome shotgun (WGS) entry which is preliminary data.</text>
</comment>
<name>A0A2B4SFL1_STYPI</name>
<dbReference type="AlphaFoldDB" id="A0A2B4SFL1"/>
<feature type="compositionally biased region" description="Basic residues" evidence="1">
    <location>
        <begin position="93"/>
        <end position="106"/>
    </location>
</feature>
<sequence>MAGKEEQCCSSCLKTTKYTCLKCKEYFCMPCSIFEDDETVIGWKAGSSVAYCEPCFKEVMEESELKTVNVVDDDSDESREDTVPEKQEERPSTKKKSVNGDKRKRKQMAESDDDDEVEEDESDGDSKTSRKLFFKKAKGNKKKKPGRKAKWCPLVLDDLIDIIVSSNSYKKKLIFTNTKNQRNGELYGEILKEVKARASARGENFNFSVNQLRSKFKKCVCVCKQAALTQKTATGIKRFQEDQGFGKWFTALFEVVKTRESCQPDLALEPSASPSPSDLSGECVDDSAKEKELFVPVKAKRRQSSKERLDTATIEALTLVKEAVQNDPTKELISFMKEEMEKSRQHELKLFQLLLNQRSEASFHSIPYSSNEHRYNANFSPYPSWHSGAQAIPSHPGSSMPEWSPGAPYQDAMGLDQSFVATPKYTRL</sequence>
<protein>
    <submittedName>
        <fullName evidence="2">Uncharacterized protein</fullName>
    </submittedName>
</protein>
<feature type="region of interest" description="Disordered" evidence="1">
    <location>
        <begin position="67"/>
        <end position="126"/>
    </location>
</feature>
<feature type="compositionally biased region" description="Basic and acidic residues" evidence="1">
    <location>
        <begin position="80"/>
        <end position="92"/>
    </location>
</feature>